<evidence type="ECO:0000313" key="2">
    <source>
        <dbReference type="EMBL" id="CAI5448937.1"/>
    </source>
</evidence>
<organism evidence="2 3">
    <name type="scientific">Caenorhabditis angaria</name>
    <dbReference type="NCBI Taxonomy" id="860376"/>
    <lineage>
        <taxon>Eukaryota</taxon>
        <taxon>Metazoa</taxon>
        <taxon>Ecdysozoa</taxon>
        <taxon>Nematoda</taxon>
        <taxon>Chromadorea</taxon>
        <taxon>Rhabditida</taxon>
        <taxon>Rhabditina</taxon>
        <taxon>Rhabditomorpha</taxon>
        <taxon>Rhabditoidea</taxon>
        <taxon>Rhabditidae</taxon>
        <taxon>Peloderinae</taxon>
        <taxon>Caenorhabditis</taxon>
    </lineage>
</organism>
<feature type="region of interest" description="Disordered" evidence="1">
    <location>
        <begin position="1"/>
        <end position="143"/>
    </location>
</feature>
<proteinExistence type="predicted"/>
<protein>
    <submittedName>
        <fullName evidence="2">Uncharacterized protein</fullName>
    </submittedName>
</protein>
<dbReference type="EMBL" id="CANHGI010000004">
    <property type="protein sequence ID" value="CAI5448937.1"/>
    <property type="molecule type" value="Genomic_DNA"/>
</dbReference>
<feature type="compositionally biased region" description="Basic and acidic residues" evidence="1">
    <location>
        <begin position="116"/>
        <end position="138"/>
    </location>
</feature>
<evidence type="ECO:0000313" key="3">
    <source>
        <dbReference type="Proteomes" id="UP001152747"/>
    </source>
</evidence>
<dbReference type="AlphaFoldDB" id="A0A9P1IPP1"/>
<feature type="compositionally biased region" description="Basic and acidic residues" evidence="1">
    <location>
        <begin position="1"/>
        <end position="21"/>
    </location>
</feature>
<evidence type="ECO:0000256" key="1">
    <source>
        <dbReference type="SAM" id="MobiDB-lite"/>
    </source>
</evidence>
<comment type="caution">
    <text evidence="2">The sequence shown here is derived from an EMBL/GenBank/DDBJ whole genome shotgun (WGS) entry which is preliminary data.</text>
</comment>
<name>A0A9P1IPP1_9PELO</name>
<keyword evidence="3" id="KW-1185">Reference proteome</keyword>
<feature type="compositionally biased region" description="Polar residues" evidence="1">
    <location>
        <begin position="87"/>
        <end position="112"/>
    </location>
</feature>
<feature type="compositionally biased region" description="Polar residues" evidence="1">
    <location>
        <begin position="65"/>
        <end position="79"/>
    </location>
</feature>
<feature type="compositionally biased region" description="Acidic residues" evidence="1">
    <location>
        <begin position="31"/>
        <end position="40"/>
    </location>
</feature>
<gene>
    <name evidence="2" type="ORF">CAMP_LOCUS11574</name>
</gene>
<sequence length="189" mass="20830">MKKSEDDPKKPEKNEQEESSKLENFAAEFGLDADSESTPEPEDKSVMYGGKYNSLEAWEQRRNSENANKQPTPKTSPNPTHIMVGENSPNRPGTSRPSNRAGPSSSANTNPTPIDDDTHHTRYRDYSDPPHEVGHEDVAVDGNNITETVPVENVEASPEEVVAEQLGQNAEEENSGESGGFFSKFFSCF</sequence>
<reference evidence="2" key="1">
    <citation type="submission" date="2022-11" db="EMBL/GenBank/DDBJ databases">
        <authorList>
            <person name="Kikuchi T."/>
        </authorList>
    </citation>
    <scope>NUCLEOTIDE SEQUENCE</scope>
    <source>
        <strain evidence="2">PS1010</strain>
    </source>
</reference>
<accession>A0A9P1IPP1</accession>
<dbReference type="Proteomes" id="UP001152747">
    <property type="component" value="Unassembled WGS sequence"/>
</dbReference>